<keyword evidence="1" id="KW-0479">Metal-binding</keyword>
<proteinExistence type="predicted"/>
<feature type="compositionally biased region" description="Polar residues" evidence="2">
    <location>
        <begin position="320"/>
        <end position="330"/>
    </location>
</feature>
<gene>
    <name evidence="4" type="ORF">LAZ67_5003913</name>
</gene>
<feature type="compositionally biased region" description="Low complexity" evidence="2">
    <location>
        <begin position="39"/>
        <end position="53"/>
    </location>
</feature>
<feature type="region of interest" description="Disordered" evidence="2">
    <location>
        <begin position="71"/>
        <end position="122"/>
    </location>
</feature>
<dbReference type="InterPro" id="IPR001878">
    <property type="entry name" value="Znf_CCHC"/>
</dbReference>
<feature type="region of interest" description="Disordered" evidence="2">
    <location>
        <begin position="316"/>
        <end position="349"/>
    </location>
</feature>
<evidence type="ECO:0000256" key="2">
    <source>
        <dbReference type="SAM" id="MobiDB-lite"/>
    </source>
</evidence>
<keyword evidence="1" id="KW-0863">Zinc-finger</keyword>
<evidence type="ECO:0000259" key="3">
    <source>
        <dbReference type="PROSITE" id="PS50158"/>
    </source>
</evidence>
<dbReference type="PROSITE" id="PS50158">
    <property type="entry name" value="ZF_CCHC"/>
    <property type="match status" value="1"/>
</dbReference>
<evidence type="ECO:0000313" key="5">
    <source>
        <dbReference type="Proteomes" id="UP001235939"/>
    </source>
</evidence>
<reference evidence="4 5" key="1">
    <citation type="submission" date="2022-01" db="EMBL/GenBank/DDBJ databases">
        <title>A chromosomal length assembly of Cordylochernes scorpioides.</title>
        <authorList>
            <person name="Zeh D."/>
            <person name="Zeh J."/>
        </authorList>
    </citation>
    <scope>NUCLEOTIDE SEQUENCE [LARGE SCALE GENOMIC DNA]</scope>
    <source>
        <strain evidence="4">IN4F17</strain>
        <tissue evidence="4">Whole Body</tissue>
    </source>
</reference>
<evidence type="ECO:0000256" key="1">
    <source>
        <dbReference type="PROSITE-ProRule" id="PRU00047"/>
    </source>
</evidence>
<dbReference type="SMART" id="SM00343">
    <property type="entry name" value="ZnF_C2HC"/>
    <property type="match status" value="1"/>
</dbReference>
<name>A0ABY6KIM9_9ARAC</name>
<protein>
    <recommendedName>
        <fullName evidence="3">CCHC-type domain-containing protein</fullName>
    </recommendedName>
</protein>
<evidence type="ECO:0000313" key="4">
    <source>
        <dbReference type="EMBL" id="UYV68334.1"/>
    </source>
</evidence>
<organism evidence="4 5">
    <name type="scientific">Cordylochernes scorpioides</name>
    <dbReference type="NCBI Taxonomy" id="51811"/>
    <lineage>
        <taxon>Eukaryota</taxon>
        <taxon>Metazoa</taxon>
        <taxon>Ecdysozoa</taxon>
        <taxon>Arthropoda</taxon>
        <taxon>Chelicerata</taxon>
        <taxon>Arachnida</taxon>
        <taxon>Pseudoscorpiones</taxon>
        <taxon>Cheliferoidea</taxon>
        <taxon>Chernetidae</taxon>
        <taxon>Cordylochernes</taxon>
    </lineage>
</organism>
<feature type="region of interest" description="Disordered" evidence="2">
    <location>
        <begin position="39"/>
        <end position="59"/>
    </location>
</feature>
<accession>A0ABY6KIM9</accession>
<dbReference type="Proteomes" id="UP001235939">
    <property type="component" value="Chromosome 05"/>
</dbReference>
<feature type="domain" description="CCHC-type" evidence="3">
    <location>
        <begin position="300"/>
        <end position="315"/>
    </location>
</feature>
<sequence length="731" mass="78732">MISILGLEDDELAIFASVKSRIYLRPGDVHVNPAAACDATAPPTAASSSENPADPASLNWTDSKMAEVGANDGYTVVKGKKRRRGSTSPEHAARQPNKPGEQRSSQQRKRPTGPRAVPPHEIKATRANIADAKARQATTNHENYVFVELCPDIPDYLYFKAMSTLLGGARGITQFNRMNGHYIVGLESKDLANRLVADGLEIEGTTLKVFPFRKRAERIVVANLPGFVEDSTIVTALGQFGRVTSIAPILVKMGEFTFTDGRREAFILLREGVRLETLPTRLTIQSKGDTLSAFLSFGIKCSKCGKQGHRRANCPALARQGNSSPRQAASPTDARPPPPSSSATKEAGTCAGVPCPTGEDFNRGSGDPLGTPSCRTDGCHPPRPCCPPCFPGCPAAPPEPRISPLDHEMLVEKLTSPPSTPARGKSALKQLLKHIEETPSLSIDWDKLPGLNCKDAQQLLTSETTMKRLAPTLTETQVATLDELHETFKASCPDSNSTIRKTLQKTRKEASNILGLNHRAVPTAQLLDELIVEEHIIARPTRSALADAATLGAFCRRLTSENTVGFGAESTPSSSSLAAAVVLRGTATPFLNGLTTRSARRALDRPRLAATPISRFLARWTPTLTAALRLLGPRGRRGPQVSPPRLAPSSPSCLGLIREAFNIIGRPPDLQAWIFGGSGLEDDALSILASAKLRIYRYFVQVGLGEAVEDPLIAWSRTLQRRGLLPSSPIL</sequence>
<dbReference type="EMBL" id="CP092867">
    <property type="protein sequence ID" value="UYV68334.1"/>
    <property type="molecule type" value="Genomic_DNA"/>
</dbReference>
<keyword evidence="5" id="KW-1185">Reference proteome</keyword>
<keyword evidence="1" id="KW-0862">Zinc</keyword>